<dbReference type="AlphaFoldDB" id="A0A3E0WLU9"/>
<organism evidence="1 2">
    <name type="scientific">Alkalilimnicola ehrlichii</name>
    <dbReference type="NCBI Taxonomy" id="351052"/>
    <lineage>
        <taxon>Bacteria</taxon>
        <taxon>Pseudomonadati</taxon>
        <taxon>Pseudomonadota</taxon>
        <taxon>Gammaproteobacteria</taxon>
        <taxon>Chromatiales</taxon>
        <taxon>Ectothiorhodospiraceae</taxon>
        <taxon>Alkalilimnicola</taxon>
    </lineage>
</organism>
<dbReference type="EMBL" id="NFZW01000024">
    <property type="protein sequence ID" value="RFA32915.1"/>
    <property type="molecule type" value="Genomic_DNA"/>
</dbReference>
<reference evidence="2" key="1">
    <citation type="submission" date="2017-05" db="EMBL/GenBank/DDBJ databases">
        <authorList>
            <person name="Sharma S."/>
            <person name="Sidhu C."/>
            <person name="Pinnaka A.K."/>
        </authorList>
    </citation>
    <scope>NUCLEOTIDE SEQUENCE [LARGE SCALE GENOMIC DNA]</scope>
    <source>
        <strain evidence="2">AK93</strain>
    </source>
</reference>
<name>A0A3E0WLU9_9GAMM</name>
<proteinExistence type="predicted"/>
<keyword evidence="2" id="KW-1185">Reference proteome</keyword>
<evidence type="ECO:0000313" key="1">
    <source>
        <dbReference type="EMBL" id="RFA32915.1"/>
    </source>
</evidence>
<protein>
    <submittedName>
        <fullName evidence="1">Uncharacterized protein</fullName>
    </submittedName>
</protein>
<comment type="caution">
    <text evidence="1">The sequence shown here is derived from an EMBL/GenBank/DDBJ whole genome shotgun (WGS) entry which is preliminary data.</text>
</comment>
<dbReference type="Proteomes" id="UP000256763">
    <property type="component" value="Unassembled WGS sequence"/>
</dbReference>
<dbReference type="RefSeq" id="WP_116303336.1">
    <property type="nucleotide sequence ID" value="NZ_NFZV01000020.1"/>
</dbReference>
<sequence length="126" mass="14386">MKEEHRLAQSIKISILRLAYITEHGGVGDLESADFAFGEDQLVLVLGRMNTEESRNAFIELFDYQLPDTVWDAIAQVTSEYQNDLIPLFKARIGTPIAESPYLEVVTQEERDRQLENWISELSSNP</sequence>
<accession>A0A3E0WLU9</accession>
<gene>
    <name evidence="1" type="ORF">CAL65_18395</name>
</gene>
<evidence type="ECO:0000313" key="2">
    <source>
        <dbReference type="Proteomes" id="UP000256763"/>
    </source>
</evidence>